<dbReference type="PROSITE" id="PS50835">
    <property type="entry name" value="IG_LIKE"/>
    <property type="match status" value="1"/>
</dbReference>
<dbReference type="InterPro" id="IPR036179">
    <property type="entry name" value="Ig-like_dom_sf"/>
</dbReference>
<dbReference type="PANTHER" id="PTHR47566:SF1">
    <property type="entry name" value="PROTEIN NUD1"/>
    <property type="match status" value="1"/>
</dbReference>
<dbReference type="OrthoDB" id="9813840at2"/>
<dbReference type="InterPro" id="IPR013783">
    <property type="entry name" value="Ig-like_fold"/>
</dbReference>
<keyword evidence="3" id="KW-0732">Signal</keyword>
<dbReference type="PANTHER" id="PTHR47566">
    <property type="match status" value="1"/>
</dbReference>
<feature type="chain" id="PRO_5020191682" evidence="3">
    <location>
        <begin position="26"/>
        <end position="1163"/>
    </location>
</feature>
<dbReference type="AlphaFoldDB" id="A0A4V3D2W9"/>
<evidence type="ECO:0000256" key="1">
    <source>
        <dbReference type="ARBA" id="ARBA00022614"/>
    </source>
</evidence>
<dbReference type="NCBIfam" id="TIGR04131">
    <property type="entry name" value="Bac_Flav_CTERM"/>
    <property type="match status" value="1"/>
</dbReference>
<dbReference type="EMBL" id="SNYH01000005">
    <property type="protein sequence ID" value="TDQ24025.1"/>
    <property type="molecule type" value="Genomic_DNA"/>
</dbReference>
<name>A0A4V3D2W9_9FLAO</name>
<keyword evidence="1" id="KW-0433">Leucine-rich repeat</keyword>
<accession>A0A4V3D2W9</accession>
<evidence type="ECO:0000256" key="2">
    <source>
        <dbReference type="ARBA" id="ARBA00022737"/>
    </source>
</evidence>
<keyword evidence="2" id="KW-0677">Repeat</keyword>
<evidence type="ECO:0000259" key="4">
    <source>
        <dbReference type="PROSITE" id="PS50835"/>
    </source>
</evidence>
<dbReference type="InterPro" id="IPR052574">
    <property type="entry name" value="CDIRP"/>
</dbReference>
<dbReference type="GO" id="GO:0035591">
    <property type="term" value="F:signaling adaptor activity"/>
    <property type="evidence" value="ECO:0007669"/>
    <property type="project" value="TreeGrafter"/>
</dbReference>
<dbReference type="SUPFAM" id="SSF48726">
    <property type="entry name" value="Immunoglobulin"/>
    <property type="match status" value="1"/>
</dbReference>
<protein>
    <submittedName>
        <fullName evidence="5">Gliding motility-associated-like protein</fullName>
    </submittedName>
</protein>
<dbReference type="Gene3D" id="3.80.10.10">
    <property type="entry name" value="Ribonuclease Inhibitor"/>
    <property type="match status" value="2"/>
</dbReference>
<dbReference type="Pfam" id="PF13585">
    <property type="entry name" value="CHU_C"/>
    <property type="match status" value="1"/>
</dbReference>
<organism evidence="5 6">
    <name type="scientific">Tenacibaculum caenipelagi</name>
    <dbReference type="NCBI Taxonomy" id="1325435"/>
    <lineage>
        <taxon>Bacteria</taxon>
        <taxon>Pseudomonadati</taxon>
        <taxon>Bacteroidota</taxon>
        <taxon>Flavobacteriia</taxon>
        <taxon>Flavobacteriales</taxon>
        <taxon>Flavobacteriaceae</taxon>
        <taxon>Tenacibaculum</taxon>
    </lineage>
</organism>
<feature type="signal peptide" evidence="3">
    <location>
        <begin position="1"/>
        <end position="25"/>
    </location>
</feature>
<evidence type="ECO:0000313" key="5">
    <source>
        <dbReference type="EMBL" id="TDQ24025.1"/>
    </source>
</evidence>
<dbReference type="InterPro" id="IPR026341">
    <property type="entry name" value="T9SS_type_B"/>
</dbReference>
<dbReference type="InterPro" id="IPR032675">
    <property type="entry name" value="LRR_dom_sf"/>
</dbReference>
<gene>
    <name evidence="5" type="ORF">DFQ07_2565</name>
</gene>
<comment type="caution">
    <text evidence="5">The sequence shown here is derived from an EMBL/GenBank/DDBJ whole genome shotgun (WGS) entry which is preliminary data.</text>
</comment>
<dbReference type="Proteomes" id="UP000295390">
    <property type="component" value="Unassembled WGS sequence"/>
</dbReference>
<reference evidence="5 6" key="1">
    <citation type="submission" date="2019-03" db="EMBL/GenBank/DDBJ databases">
        <title>Genomic Encyclopedia of Type Strains, Phase III (KMG-III): the genomes of soil and plant-associated and newly described type strains.</title>
        <authorList>
            <person name="Whitman W."/>
        </authorList>
    </citation>
    <scope>NUCLEOTIDE SEQUENCE [LARGE SCALE GENOMIC DNA]</scope>
    <source>
        <strain evidence="5 6">CECT 8283</strain>
    </source>
</reference>
<proteinExistence type="predicted"/>
<evidence type="ECO:0000256" key="3">
    <source>
        <dbReference type="SAM" id="SignalP"/>
    </source>
</evidence>
<keyword evidence="6" id="KW-1185">Reference proteome</keyword>
<sequence length="1163" mass="126876">MYRFMKTKLTVLFLFFPFLFTTIIAQTTAIPDANFEQFLVDQGYDSNGVTGDILNSDAQAVTQLNFNRNDIANFTGLEAFTNITILRLADNQFTTLPLDVLTKLEIFYCRDNEILTSLDFSKNIALRILHIERDIFNRTSYNRPITNLDLSANINLEDLIVKKSTNLTNISLPITATLKKIEYDGLALGTIDISRLDGLENFIIKYNTGSSNLIMPNVKNVLKNFTIQGINVTSFDIISEYISLESLSLLYTGIGSLKLPATDTFKRLVVLHHDFTSPISFDIVPNLEHIEIRDAKNVPLEIDVTKNSKLRSLILWNNKMTSLDVTQNKVLNYLTLRRNNLTSLDVTQNTQLTSLNVGINNLTSLDISNCIILSKLEVYSNQLIGNDILQQYYTIRKNDGGLKSSNELDVGGNYLSGVIPDFSELVVPGVTTNFDFDFAYNKFEFGDFEDQHARYLEMRQNGEIASWSYDYAAQRKVDEVESIAKNTGESIVLTTTVSGKQNHYKWYKDKVAIAGAPDSPNLELTNITSCDSGVYYCEVTSDLVPFENSDDPGYNGKNLLLVRNDITLTINSDPLACVSLSTPLNGVTQVPITTTLEWNKNNGACGYKISAGTSSGGTDIANNIDLGNALTYSFATDLPENTTIYVNIIPYNKNGDLTSCIEESFTTAGVPECTSLINPLNGATDVPVTTGLQWNASVTADGYRLSVGTTSGASDIVNNLDVGNTTSYNFASDLPENTKIYVSIIPYNSAGDATGCSEESFTTETIIVIPDCTSLINPLNGATDVSVTTGLQWNVSATSDGYRLSVGTTSGASDIVNNLDVGNTTSYNFASDLPENTKIYVSIIPYNSAGDATGCSEESFTTETIIVIPDCTSLINPLNGATDVPVTTGLQWNGSVTADGYRLSVGTTSGATDIVNNLDVGNTTSYNFASDLPESTKIYVSIIPYNSAGDATGCSEESFTTETIIVIPDCTSLINPLNGATDVPVTTGLQWNGSVTADGYRLSVGTTSGATDIVNNLDVGNTTSYNFASDLPESTKIYVSIIPYNSVGDAIGCNKESFVVEEPLITKTTKYGVSPNGDGINDYWEIPEIENYPDNVVTIFNRWGDMVFKIKGYDNNRKVFRGDANRLTSLGAGKLPEGTYFYRISINGSNNLNKLQGFIVLKR</sequence>
<feature type="domain" description="Ig-like" evidence="4">
    <location>
        <begin position="488"/>
        <end position="541"/>
    </location>
</feature>
<dbReference type="Gene3D" id="2.60.40.10">
    <property type="entry name" value="Immunoglobulins"/>
    <property type="match status" value="6"/>
</dbReference>
<evidence type="ECO:0000313" key="6">
    <source>
        <dbReference type="Proteomes" id="UP000295390"/>
    </source>
</evidence>
<dbReference type="InterPro" id="IPR007110">
    <property type="entry name" value="Ig-like_dom"/>
</dbReference>
<dbReference type="SUPFAM" id="SSF52058">
    <property type="entry name" value="L domain-like"/>
    <property type="match status" value="2"/>
</dbReference>